<dbReference type="EMBL" id="JAENSR010000015">
    <property type="protein sequence ID" value="MBK3463040.1"/>
    <property type="molecule type" value="Genomic_DNA"/>
</dbReference>
<reference evidence="4 5" key="1">
    <citation type="submission" date="2021-01" db="EMBL/GenBank/DDBJ databases">
        <title>Antibiotic resistance and phylogeny of Pseudomonas spp. isolated over three decades from chicken meat in the Norwegian food chain.</title>
        <authorList>
            <person name="Moen B."/>
        </authorList>
    </citation>
    <scope>NUCLEOTIDE SEQUENCE [LARGE SCALE GENOMIC DNA]</scope>
    <source>
        <strain evidence="4 5">MF6766</strain>
    </source>
</reference>
<dbReference type="Gene3D" id="1.10.443.10">
    <property type="entry name" value="Intergrase catalytic core"/>
    <property type="match status" value="1"/>
</dbReference>
<dbReference type="Proteomes" id="UP000620382">
    <property type="component" value="Unassembled WGS sequence"/>
</dbReference>
<dbReference type="GeneID" id="55543060"/>
<dbReference type="InterPro" id="IPR002104">
    <property type="entry name" value="Integrase_catalytic"/>
</dbReference>
<evidence type="ECO:0000313" key="4">
    <source>
        <dbReference type="EMBL" id="MBK3463040.1"/>
    </source>
</evidence>
<organism evidence="4 5">
    <name type="scientific">Pseudomonas haemolytica</name>
    <dbReference type="NCBI Taxonomy" id="2600065"/>
    <lineage>
        <taxon>Bacteria</taxon>
        <taxon>Pseudomonadati</taxon>
        <taxon>Pseudomonadota</taxon>
        <taxon>Gammaproteobacteria</taxon>
        <taxon>Pseudomonadales</taxon>
        <taxon>Pseudomonadaceae</taxon>
        <taxon>Pseudomonas</taxon>
    </lineage>
</organism>
<evidence type="ECO:0000256" key="2">
    <source>
        <dbReference type="SAM" id="MobiDB-lite"/>
    </source>
</evidence>
<sequence>MNEKKMKSAKNKVQRTFAKPTSQAKALSKAMYNANQISGLGTSHSYEASLKLAAQWLKNTGRGSLYELSPKAAKQYLSERAKLVGQKTLDRDRQALQAVLRATGRFNSKGRISVIQADKQQVLKSRNYTDEQWRLIAEHQTSRNALSTELVAASGLRAHELLTLRPAVEQPMSQRPADPAKFRSGIRYTVVGKGGLVREISLPPELAKRLEAYRRDEAVTRIDRRIHYKSYYDIGGGQAWSQSFTQASKVALEFSNGGHGLRHTYAQERHRELQVLLGDNDRAKQVVSQEVGHFRPEITDTYLR</sequence>
<evidence type="ECO:0000313" key="5">
    <source>
        <dbReference type="Proteomes" id="UP000620382"/>
    </source>
</evidence>
<accession>A0ABS1H1G8</accession>
<dbReference type="InterPro" id="IPR013762">
    <property type="entry name" value="Integrase-like_cat_sf"/>
</dbReference>
<feature type="domain" description="Tyr recombinase" evidence="3">
    <location>
        <begin position="122"/>
        <end position="304"/>
    </location>
</feature>
<dbReference type="SUPFAM" id="SSF56349">
    <property type="entry name" value="DNA breaking-rejoining enzymes"/>
    <property type="match status" value="1"/>
</dbReference>
<feature type="region of interest" description="Disordered" evidence="2">
    <location>
        <begin position="1"/>
        <end position="21"/>
    </location>
</feature>
<dbReference type="InterPro" id="IPR011010">
    <property type="entry name" value="DNA_brk_join_enz"/>
</dbReference>
<keyword evidence="1" id="KW-0233">DNA recombination</keyword>
<evidence type="ECO:0000259" key="3">
    <source>
        <dbReference type="PROSITE" id="PS51898"/>
    </source>
</evidence>
<evidence type="ECO:0000256" key="1">
    <source>
        <dbReference type="ARBA" id="ARBA00023172"/>
    </source>
</evidence>
<keyword evidence="5" id="KW-1185">Reference proteome</keyword>
<comment type="caution">
    <text evidence="4">The sequence shown here is derived from an EMBL/GenBank/DDBJ whole genome shotgun (WGS) entry which is preliminary data.</text>
</comment>
<gene>
    <name evidence="4" type="ORF">JJD71_28665</name>
</gene>
<proteinExistence type="predicted"/>
<dbReference type="RefSeq" id="WP_139273520.1">
    <property type="nucleotide sequence ID" value="NZ_JAENSR010000015.1"/>
</dbReference>
<protein>
    <submittedName>
        <fullName evidence="4">Site-specific integrase</fullName>
    </submittedName>
</protein>
<dbReference type="PROSITE" id="PS51898">
    <property type="entry name" value="TYR_RECOMBINASE"/>
    <property type="match status" value="1"/>
</dbReference>
<name>A0ABS1H1G8_9PSED</name>